<dbReference type="RefSeq" id="WP_161633125.1">
    <property type="nucleotide sequence ID" value="NZ_CP159278.1"/>
</dbReference>
<evidence type="ECO:0000313" key="1">
    <source>
        <dbReference type="EMBL" id="XCN77033.1"/>
    </source>
</evidence>
<sequence>MKLQKLKAGEATGTYLVDVRTLDHIVIGNEDCVSMAVRGTYETFAVSGTQASRSCVRLCRSPGWLPSGDAYAATRACCASGDIACVLYFHHLAAPQTETKSLSYQSMSGQPQGCSLIKRVLFWSSKHTISKLQA</sequence>
<dbReference type="EMBL" id="CP159278">
    <property type="protein sequence ID" value="XCN77033.1"/>
    <property type="molecule type" value="Genomic_DNA"/>
</dbReference>
<evidence type="ECO:0008006" key="2">
    <source>
        <dbReference type="Google" id="ProtNLM"/>
    </source>
</evidence>
<accession>A0AAU8M7R9</accession>
<dbReference type="AlphaFoldDB" id="A0AAU8M7R9"/>
<protein>
    <recommendedName>
        <fullName evidence="2">RadC-like JAB domain-containing protein</fullName>
    </recommendedName>
</protein>
<gene>
    <name evidence="1" type="ORF">N027_21605</name>
</gene>
<name>A0AAU8M7R9_PSESX</name>
<organism evidence="1">
    <name type="scientific">Pseudomonas syringae USA007</name>
    <dbReference type="NCBI Taxonomy" id="1357288"/>
    <lineage>
        <taxon>Bacteria</taxon>
        <taxon>Pseudomonadati</taxon>
        <taxon>Pseudomonadota</taxon>
        <taxon>Gammaproteobacteria</taxon>
        <taxon>Pseudomonadales</taxon>
        <taxon>Pseudomonadaceae</taxon>
        <taxon>Pseudomonas</taxon>
        <taxon>Pseudomonas syringae</taxon>
    </lineage>
</organism>
<proteinExistence type="predicted"/>
<reference evidence="1" key="1">
    <citation type="journal article" date="2014" name="Genome Announc.">
        <title>Draft Genome Sequences of a Phylogenetically Diverse Suite of Pseudomonas syringae Strains from Multiple Source Populations.</title>
        <authorList>
            <person name="Baltrus D.A."/>
            <person name="Yourstone S."/>
            <person name="Lind A."/>
            <person name="Guilbaud C."/>
            <person name="Sands D.C."/>
            <person name="Jones C.D."/>
            <person name="Morris C.E."/>
            <person name="Dangl J.L."/>
        </authorList>
    </citation>
    <scope>NUCLEOTIDE SEQUENCE</scope>
    <source>
        <strain evidence="1">USA007</strain>
    </source>
</reference>
<reference evidence="1" key="2">
    <citation type="submission" date="2024-07" db="EMBL/GenBank/DDBJ databases">
        <title>A complete genome sequence for Pseudomonas syringae USA007.</title>
        <authorList>
            <person name="Baltrus D.A."/>
        </authorList>
    </citation>
    <scope>NUCLEOTIDE SEQUENCE</scope>
    <source>
        <strain evidence="1">USA007</strain>
    </source>
</reference>